<accession>A0AA40EFM0</accession>
<name>A0AA40EFM0_9PEZI</name>
<dbReference type="EMBL" id="JAUKUD010000007">
    <property type="protein sequence ID" value="KAK0738095.1"/>
    <property type="molecule type" value="Genomic_DNA"/>
</dbReference>
<keyword evidence="2" id="KW-1185">Reference proteome</keyword>
<protein>
    <submittedName>
        <fullName evidence="1">Uncharacterized protein</fullName>
    </submittedName>
</protein>
<dbReference type="Proteomes" id="UP001172155">
    <property type="component" value="Unassembled WGS sequence"/>
</dbReference>
<comment type="caution">
    <text evidence="1">The sequence shown here is derived from an EMBL/GenBank/DDBJ whole genome shotgun (WGS) entry which is preliminary data.</text>
</comment>
<dbReference type="AlphaFoldDB" id="A0AA40EFM0"/>
<gene>
    <name evidence="1" type="ORF">B0T18DRAFT_432962</name>
</gene>
<evidence type="ECO:0000313" key="2">
    <source>
        <dbReference type="Proteomes" id="UP001172155"/>
    </source>
</evidence>
<organism evidence="1 2">
    <name type="scientific">Schizothecium vesticola</name>
    <dbReference type="NCBI Taxonomy" id="314040"/>
    <lineage>
        <taxon>Eukaryota</taxon>
        <taxon>Fungi</taxon>
        <taxon>Dikarya</taxon>
        <taxon>Ascomycota</taxon>
        <taxon>Pezizomycotina</taxon>
        <taxon>Sordariomycetes</taxon>
        <taxon>Sordariomycetidae</taxon>
        <taxon>Sordariales</taxon>
        <taxon>Schizotheciaceae</taxon>
        <taxon>Schizothecium</taxon>
    </lineage>
</organism>
<proteinExistence type="predicted"/>
<evidence type="ECO:0000313" key="1">
    <source>
        <dbReference type="EMBL" id="KAK0738095.1"/>
    </source>
</evidence>
<reference evidence="1" key="1">
    <citation type="submission" date="2023-06" db="EMBL/GenBank/DDBJ databases">
        <title>Genome-scale phylogeny and comparative genomics of the fungal order Sordariales.</title>
        <authorList>
            <consortium name="Lawrence Berkeley National Laboratory"/>
            <person name="Hensen N."/>
            <person name="Bonometti L."/>
            <person name="Westerberg I."/>
            <person name="Brannstrom I.O."/>
            <person name="Guillou S."/>
            <person name="Cros-Aarteil S."/>
            <person name="Calhoun S."/>
            <person name="Haridas S."/>
            <person name="Kuo A."/>
            <person name="Mondo S."/>
            <person name="Pangilinan J."/>
            <person name="Riley R."/>
            <person name="LaButti K."/>
            <person name="Andreopoulos B."/>
            <person name="Lipzen A."/>
            <person name="Chen C."/>
            <person name="Yanf M."/>
            <person name="Daum C."/>
            <person name="Ng V."/>
            <person name="Clum A."/>
            <person name="Steindorff A."/>
            <person name="Ohm R."/>
            <person name="Martin F."/>
            <person name="Silar P."/>
            <person name="Natvig D."/>
            <person name="Lalanne C."/>
            <person name="Gautier V."/>
            <person name="Ament-velasquez S.L."/>
            <person name="Kruys A."/>
            <person name="Hutchinson M.I."/>
            <person name="Powell A.J."/>
            <person name="Barry K."/>
            <person name="Miller A.N."/>
            <person name="Grigoriev I.V."/>
            <person name="Debuchy R."/>
            <person name="Gladieux P."/>
            <person name="Thoren M.H."/>
            <person name="Johannesson H."/>
        </authorList>
    </citation>
    <scope>NUCLEOTIDE SEQUENCE</scope>
    <source>
        <strain evidence="1">SMH3187-1</strain>
    </source>
</reference>
<dbReference type="Gene3D" id="3.30.420.40">
    <property type="match status" value="1"/>
</dbReference>
<sequence length="139" mass="15289">MIAPFLRALMQRFFDRLRGGEPVPGPCDFHCVFTFPASWKPEGCNRMRVAVEKAHLASLAETSTFSFDYLSEQEAAALAVFTASNEGSFAEDSLITVCDCGGLTLVADHIILIQDDYVKLEPVAIEGAQEEMMVRPAKL</sequence>